<organism evidence="1 2">
    <name type="scientific">Bradyrhizobium algeriense</name>
    <dbReference type="NCBI Taxonomy" id="634784"/>
    <lineage>
        <taxon>Bacteria</taxon>
        <taxon>Pseudomonadati</taxon>
        <taxon>Pseudomonadota</taxon>
        <taxon>Alphaproteobacteria</taxon>
        <taxon>Hyphomicrobiales</taxon>
        <taxon>Nitrobacteraceae</taxon>
        <taxon>Bradyrhizobium</taxon>
    </lineage>
</organism>
<evidence type="ECO:0000313" key="2">
    <source>
        <dbReference type="Proteomes" id="UP001364224"/>
    </source>
</evidence>
<sequence length="39" mass="4539">MFDWNETHNIKGKQAFRAVPLRVVLTAGIRCRHRFAMPA</sequence>
<dbReference type="EMBL" id="JAZHRV010000001">
    <property type="protein sequence ID" value="MEH2554011.1"/>
    <property type="molecule type" value="Genomic_DNA"/>
</dbReference>
<reference evidence="1 2" key="1">
    <citation type="submission" date="2024-02" db="EMBL/GenBank/DDBJ databases">
        <title>Adaptive strategies in a cosmopolitan and abundant soil bacterium.</title>
        <authorList>
            <person name="Carini P."/>
        </authorList>
    </citation>
    <scope>NUCLEOTIDE SEQUENCE [LARGE SCALE GENOMIC DNA]</scope>
    <source>
        <strain evidence="1 2">AZCC 1608</strain>
    </source>
</reference>
<evidence type="ECO:0000313" key="1">
    <source>
        <dbReference type="EMBL" id="MEH2554011.1"/>
    </source>
</evidence>
<comment type="caution">
    <text evidence="1">The sequence shown here is derived from an EMBL/GenBank/DDBJ whole genome shotgun (WGS) entry which is preliminary data.</text>
</comment>
<dbReference type="Proteomes" id="UP001364224">
    <property type="component" value="Unassembled WGS sequence"/>
</dbReference>
<accession>A0ABU8B647</accession>
<keyword evidence="2" id="KW-1185">Reference proteome</keyword>
<proteinExistence type="predicted"/>
<name>A0ABU8B647_9BRAD</name>
<gene>
    <name evidence="1" type="ORF">V1286_001540</name>
</gene>
<protein>
    <submittedName>
        <fullName evidence="1">Uncharacterized protein</fullName>
    </submittedName>
</protein>